<reference evidence="1" key="1">
    <citation type="submission" date="2024-02" db="EMBL/GenBank/DDBJ databases">
        <title>Metagenome Assembled Genome of Zalaria obscura JY119.</title>
        <authorList>
            <person name="Vighnesh L."/>
            <person name="Jagadeeshwari U."/>
            <person name="Venkata Ramana C."/>
            <person name="Sasikala C."/>
        </authorList>
    </citation>
    <scope>NUCLEOTIDE SEQUENCE</scope>
    <source>
        <strain evidence="1">JY119</strain>
    </source>
</reference>
<evidence type="ECO:0000313" key="2">
    <source>
        <dbReference type="Proteomes" id="UP001320706"/>
    </source>
</evidence>
<accession>A0ACC3SJI6</accession>
<keyword evidence="2" id="KW-1185">Reference proteome</keyword>
<sequence>MDHNHHGRTDVVGTWNDEGSFDYSLMTEPGTLAVSQTGDPAWLSEEGHNDGMFVWPRVHDWPLTTAWPRVEKPSTAVRAHR</sequence>
<proteinExistence type="predicted"/>
<comment type="caution">
    <text evidence="1">The sequence shown here is derived from an EMBL/GenBank/DDBJ whole genome shotgun (WGS) entry which is preliminary data.</text>
</comment>
<organism evidence="1 2">
    <name type="scientific">Zalaria obscura</name>
    <dbReference type="NCBI Taxonomy" id="2024903"/>
    <lineage>
        <taxon>Eukaryota</taxon>
        <taxon>Fungi</taxon>
        <taxon>Dikarya</taxon>
        <taxon>Ascomycota</taxon>
        <taxon>Pezizomycotina</taxon>
        <taxon>Dothideomycetes</taxon>
        <taxon>Dothideomycetidae</taxon>
        <taxon>Dothideales</taxon>
        <taxon>Zalariaceae</taxon>
        <taxon>Zalaria</taxon>
    </lineage>
</organism>
<name>A0ACC3SJI6_9PEZI</name>
<gene>
    <name evidence="1" type="ORF">M8818_002618</name>
</gene>
<protein>
    <submittedName>
        <fullName evidence="1">Uncharacterized protein</fullName>
    </submittedName>
</protein>
<dbReference type="Proteomes" id="UP001320706">
    <property type="component" value="Unassembled WGS sequence"/>
</dbReference>
<evidence type="ECO:0000313" key="1">
    <source>
        <dbReference type="EMBL" id="KAK8213319.1"/>
    </source>
</evidence>
<dbReference type="EMBL" id="JAMKPW020000011">
    <property type="protein sequence ID" value="KAK8213319.1"/>
    <property type="molecule type" value="Genomic_DNA"/>
</dbReference>